<keyword evidence="3" id="KW-0479">Metal-binding</keyword>
<dbReference type="CDD" id="cd07729">
    <property type="entry name" value="AHL_lactonase_MBL-fold"/>
    <property type="match status" value="1"/>
</dbReference>
<accession>A0A3Q9HTV9</accession>
<comment type="caution">
    <text evidence="7">The sequence shown here is derived from an EMBL/GenBank/DDBJ whole genome shotgun (WGS) entry which is preliminary data.</text>
</comment>
<evidence type="ECO:0000256" key="4">
    <source>
        <dbReference type="ARBA" id="ARBA00022801"/>
    </source>
</evidence>
<reference evidence="7 8" key="1">
    <citation type="submission" date="2018-01" db="EMBL/GenBank/DDBJ databases">
        <title>Complete genome sequence of G25-42.</title>
        <authorList>
            <person name="Zheng Z."/>
            <person name="Sun M."/>
        </authorList>
    </citation>
    <scope>NUCLEOTIDE SEQUENCE [LARGE SCALE GENOMIC DNA]</scope>
    <source>
        <strain evidence="7 8">G25-42</strain>
    </source>
</reference>
<dbReference type="GO" id="GO:0046872">
    <property type="term" value="F:metal ion binding"/>
    <property type="evidence" value="ECO:0007669"/>
    <property type="project" value="UniProtKB-KW"/>
</dbReference>
<sequence length="276" mass="32363">MPIKKTRLYVLDNGELMIDKNVFLKNGNVTCTSDKESRFMKIPIYTVFIDHPEGKILFDTSCYPQKDLELLQEGLPYSTCNKEKSNYIIERLEYLGVSPKDIQYVVISHLHFDHAGCLEIFPNARIIVHEDELFYTLKHFQLKTLPLGYVEKDIAKWLRMNLHWKTVKRHEKKIMLVEGVEILNFGSGHTWGMLGMRINLQNTGIIILVSDAVYSREHYILPIQLPREDAIYDLKGYLETIKEIRNYAREGQVQIWFGHDNIQFQSLIKSTEGYYE</sequence>
<evidence type="ECO:0000259" key="6">
    <source>
        <dbReference type="SMART" id="SM00849"/>
    </source>
</evidence>
<comment type="similarity">
    <text evidence="2">Belongs to the metallo-beta-lactamase superfamily.</text>
</comment>
<evidence type="ECO:0000313" key="8">
    <source>
        <dbReference type="Proteomes" id="UP000286687"/>
    </source>
</evidence>
<name>A0A3Q9HTV9_BACTU</name>
<dbReference type="PANTHER" id="PTHR42978:SF2">
    <property type="entry name" value="102 KBASES UNSTABLE REGION: FROM 1 TO 119443"/>
    <property type="match status" value="1"/>
</dbReference>
<dbReference type="InterPro" id="IPR036866">
    <property type="entry name" value="RibonucZ/Hydroxyglut_hydro"/>
</dbReference>
<comment type="cofactor">
    <cofactor evidence="1">
        <name>Zn(2+)</name>
        <dbReference type="ChEBI" id="CHEBI:29105"/>
    </cofactor>
</comment>
<gene>
    <name evidence="7" type="ORF">BM74_19595</name>
</gene>
<keyword evidence="4 7" id="KW-0378">Hydrolase</keyword>
<evidence type="ECO:0000256" key="1">
    <source>
        <dbReference type="ARBA" id="ARBA00001947"/>
    </source>
</evidence>
<protein>
    <submittedName>
        <fullName evidence="7">MBL fold metallo-hydrolase</fullName>
    </submittedName>
</protein>
<organism evidence="7 8">
    <name type="scientific">Bacillus thuringiensis</name>
    <dbReference type="NCBI Taxonomy" id="1428"/>
    <lineage>
        <taxon>Bacteria</taxon>
        <taxon>Bacillati</taxon>
        <taxon>Bacillota</taxon>
        <taxon>Bacilli</taxon>
        <taxon>Bacillales</taxon>
        <taxon>Bacillaceae</taxon>
        <taxon>Bacillus</taxon>
        <taxon>Bacillus cereus group</taxon>
    </lineage>
</organism>
<proteinExistence type="inferred from homology"/>
<dbReference type="SMART" id="SM00849">
    <property type="entry name" value="Lactamase_B"/>
    <property type="match status" value="1"/>
</dbReference>
<dbReference type="GO" id="GO:0016787">
    <property type="term" value="F:hydrolase activity"/>
    <property type="evidence" value="ECO:0007669"/>
    <property type="project" value="UniProtKB-KW"/>
</dbReference>
<dbReference type="Pfam" id="PF00753">
    <property type="entry name" value="Lactamase_B"/>
    <property type="match status" value="1"/>
</dbReference>
<dbReference type="Proteomes" id="UP000286687">
    <property type="component" value="Unassembled WGS sequence"/>
</dbReference>
<dbReference type="SUPFAM" id="SSF56281">
    <property type="entry name" value="Metallo-hydrolase/oxidoreductase"/>
    <property type="match status" value="1"/>
</dbReference>
<dbReference type="PANTHER" id="PTHR42978">
    <property type="entry name" value="QUORUM-QUENCHING LACTONASE YTNP-RELATED-RELATED"/>
    <property type="match status" value="1"/>
</dbReference>
<feature type="domain" description="Metallo-beta-lactamase" evidence="6">
    <location>
        <begin position="43"/>
        <end position="259"/>
    </location>
</feature>
<dbReference type="InterPro" id="IPR051013">
    <property type="entry name" value="MBL_superfamily_lactonases"/>
</dbReference>
<evidence type="ECO:0000313" key="7">
    <source>
        <dbReference type="EMBL" id="RVU62608.1"/>
    </source>
</evidence>
<dbReference type="InterPro" id="IPR001279">
    <property type="entry name" value="Metallo-B-lactamas"/>
</dbReference>
<evidence type="ECO:0000256" key="3">
    <source>
        <dbReference type="ARBA" id="ARBA00022723"/>
    </source>
</evidence>
<evidence type="ECO:0000256" key="5">
    <source>
        <dbReference type="ARBA" id="ARBA00022833"/>
    </source>
</evidence>
<dbReference type="EMBL" id="LDER01000248">
    <property type="protein sequence ID" value="RVU62608.1"/>
    <property type="molecule type" value="Genomic_DNA"/>
</dbReference>
<dbReference type="RefSeq" id="WP_127063791.1">
    <property type="nucleotide sequence ID" value="NZ_CP021436.1"/>
</dbReference>
<dbReference type="Gene3D" id="3.60.15.10">
    <property type="entry name" value="Ribonuclease Z/Hydroxyacylglutathione hydrolase-like"/>
    <property type="match status" value="1"/>
</dbReference>
<dbReference type="AlphaFoldDB" id="A0A3Q9HTV9"/>
<evidence type="ECO:0000256" key="2">
    <source>
        <dbReference type="ARBA" id="ARBA00007749"/>
    </source>
</evidence>
<keyword evidence="5" id="KW-0862">Zinc</keyword>